<organism evidence="5 6">
    <name type="scientific">Durusdinium trenchii</name>
    <dbReference type="NCBI Taxonomy" id="1381693"/>
    <lineage>
        <taxon>Eukaryota</taxon>
        <taxon>Sar</taxon>
        <taxon>Alveolata</taxon>
        <taxon>Dinophyceae</taxon>
        <taxon>Suessiales</taxon>
        <taxon>Symbiodiniaceae</taxon>
        <taxon>Durusdinium</taxon>
    </lineage>
</organism>
<evidence type="ECO:0000313" key="6">
    <source>
        <dbReference type="Proteomes" id="UP001642464"/>
    </source>
</evidence>
<evidence type="ECO:0000256" key="2">
    <source>
        <dbReference type="SAM" id="MobiDB-lite"/>
    </source>
</evidence>
<dbReference type="CDD" id="cd00136">
    <property type="entry name" value="PDZ_canonical"/>
    <property type="match status" value="1"/>
</dbReference>
<feature type="region of interest" description="Disordered" evidence="2">
    <location>
        <begin position="786"/>
        <end position="906"/>
    </location>
</feature>
<feature type="compositionally biased region" description="Gly residues" evidence="2">
    <location>
        <begin position="813"/>
        <end position="827"/>
    </location>
</feature>
<evidence type="ECO:0000259" key="4">
    <source>
        <dbReference type="PROSITE" id="PS50106"/>
    </source>
</evidence>
<reference evidence="5 6" key="1">
    <citation type="submission" date="2024-02" db="EMBL/GenBank/DDBJ databases">
        <authorList>
            <person name="Chen Y."/>
            <person name="Shah S."/>
            <person name="Dougan E. K."/>
            <person name="Thang M."/>
            <person name="Chan C."/>
        </authorList>
    </citation>
    <scope>NUCLEOTIDE SEQUENCE [LARGE SCALE GENOMIC DNA]</scope>
</reference>
<protein>
    <submittedName>
        <fullName evidence="5">RhoGEF and PH domain-containing protein 3</fullName>
    </submittedName>
</protein>
<dbReference type="InterPro" id="IPR036034">
    <property type="entry name" value="PDZ_sf"/>
</dbReference>
<accession>A0ABP0JBB8</accession>
<evidence type="ECO:0000313" key="5">
    <source>
        <dbReference type="EMBL" id="CAK9011629.1"/>
    </source>
</evidence>
<dbReference type="PANTHER" id="PTHR12673:SF254">
    <property type="entry name" value="RHOGEF DOMAIN-CONTAINING PROTEIN GXCH"/>
    <property type="match status" value="1"/>
</dbReference>
<dbReference type="Proteomes" id="UP001642464">
    <property type="component" value="Unassembled WGS sequence"/>
</dbReference>
<feature type="coiled-coil region" evidence="1">
    <location>
        <begin position="3"/>
        <end position="30"/>
    </location>
</feature>
<proteinExistence type="predicted"/>
<dbReference type="InterPro" id="IPR000219">
    <property type="entry name" value="DH_dom"/>
</dbReference>
<dbReference type="SUPFAM" id="SSF48065">
    <property type="entry name" value="DBL homology domain (DH-domain)"/>
    <property type="match status" value="1"/>
</dbReference>
<dbReference type="Gene3D" id="2.30.29.30">
    <property type="entry name" value="Pleckstrin-homology domain (PH domain)/Phosphotyrosine-binding domain (PTB)"/>
    <property type="match status" value="1"/>
</dbReference>
<dbReference type="PANTHER" id="PTHR12673">
    <property type="entry name" value="FACIOGENITAL DYSPLASIA PROTEIN"/>
    <property type="match status" value="1"/>
</dbReference>
<dbReference type="PROSITE" id="PS50010">
    <property type="entry name" value="DH_2"/>
    <property type="match status" value="1"/>
</dbReference>
<dbReference type="InterPro" id="IPR051092">
    <property type="entry name" value="FYVE_RhoGEF_PH"/>
</dbReference>
<evidence type="ECO:0000259" key="3">
    <source>
        <dbReference type="PROSITE" id="PS50010"/>
    </source>
</evidence>
<evidence type="ECO:0000256" key="1">
    <source>
        <dbReference type="SAM" id="Coils"/>
    </source>
</evidence>
<sequence length="1040" mass="116317">MANAEWSDDIEALEKVLEIYKALGAEKEERLLDLVTPFRRFVRQEDVMVRVAPFSANRLKQCKLLLFKDLILIAEEKEKKSALATTAAGVGGWLNSLARSRSSTRLSATSSSERSFSTSNESSPVYLKLQHRLDLDKCSIKSISGAKGTGFQLTHVYRERDSNDKPVTRIDMVEVWSIPGTAGSAEQVEDLFDRISMEIDRILEEDLQNFNRNNVDTHSEDGDGEDVGLVKKRSWAKSKGTLRKYKSRTGSRGTAASMHSNRDRSETGSTDGTSVASEFESVSGLSLKDLEQRYKLDFMGGDNEAEFSVVFGEGPMGFSLSSSEASGVIIGRVAEGSMAENGNVEIGDRLTRIAQEPVALTTNWRDAVEMIKARPRPVELTFTRNFQVNQQVQLAENSTKGAGRSGRAGRTPGKRSWARNRQRNRSFGAKIISLAELEKKYQDQKDRTSADERPKVGELFEHLCESESEHERACAATLQEIFLTEQTYLRDLRMIVGDYLLPIRRAVRRVRCKDISSGSTFCEHHQPRSLCSKQSKDSRPILEPEEIRKIFLNVEVLIDINTELLRVLTTSIEELIENKRSKRNISIGDMVHIFGTAFVKIMPFFRLYAQYCHHYTQAIDRLLIARTKNKDLDDTIKIREVKSTSSLQHLLIKPVQRICKYPLLFRSLLKAVTLYVHDQLANGADVDELQRLVDDLEKAMTVVDKIAKSVNEKVGEQENLERMMEVYAELGGEEAVPDLVEPSRRYMDRFDTLTKLPPFDDTSSLHHEMLYIFNDHLVFTRHAPGGYGTLRRTGPLRKLTRNASTMNLSRSSGGRGSTGRGSTGRGSAGRRSVERTSAESGGLARATSKFNLFRRNTNGSTGAKSKKRDSGSSSGASSRTSRTSSHGNTSLSRGSDKMKSKAGAVTNRVDLRKASVSPIEEPDETKCYGFILSFVNRFREEQDADEKPVSGDGKKRTAKLHTAINKVQVWLATEEQRNQVVRLLSAQIDTLQRLEEETKEASRTVGAKVAVRSWKSKHRGRAGTGTSRYGRGGDDFTQAA</sequence>
<dbReference type="InterPro" id="IPR001478">
    <property type="entry name" value="PDZ"/>
</dbReference>
<dbReference type="Pfam" id="PF00595">
    <property type="entry name" value="PDZ"/>
    <property type="match status" value="1"/>
</dbReference>
<dbReference type="SMART" id="SM00325">
    <property type="entry name" value="RhoGEF"/>
    <property type="match status" value="1"/>
</dbReference>
<dbReference type="InterPro" id="IPR011993">
    <property type="entry name" value="PH-like_dom_sf"/>
</dbReference>
<dbReference type="SMART" id="SM00228">
    <property type="entry name" value="PDZ"/>
    <property type="match status" value="1"/>
</dbReference>
<dbReference type="Gene3D" id="1.20.900.10">
    <property type="entry name" value="Dbl homology (DH) domain"/>
    <property type="match status" value="1"/>
</dbReference>
<feature type="compositionally biased region" description="Polar residues" evidence="2">
    <location>
        <begin position="267"/>
        <end position="276"/>
    </location>
</feature>
<feature type="region of interest" description="Disordered" evidence="2">
    <location>
        <begin position="1013"/>
        <end position="1040"/>
    </location>
</feature>
<dbReference type="PROSITE" id="PS50106">
    <property type="entry name" value="PDZ"/>
    <property type="match status" value="1"/>
</dbReference>
<feature type="compositionally biased region" description="Low complexity" evidence="2">
    <location>
        <begin position="871"/>
        <end position="890"/>
    </location>
</feature>
<feature type="region of interest" description="Disordered" evidence="2">
    <location>
        <begin position="242"/>
        <end position="278"/>
    </location>
</feature>
<comment type="caution">
    <text evidence="5">The sequence shown here is derived from an EMBL/GenBank/DDBJ whole genome shotgun (WGS) entry which is preliminary data.</text>
</comment>
<dbReference type="SUPFAM" id="SSF50156">
    <property type="entry name" value="PDZ domain-like"/>
    <property type="match status" value="1"/>
</dbReference>
<name>A0ABP0JBB8_9DINO</name>
<gene>
    <name evidence="5" type="ORF">SCF082_LOCUS11172</name>
</gene>
<feature type="domain" description="PDZ" evidence="4">
    <location>
        <begin position="313"/>
        <end position="386"/>
    </location>
</feature>
<dbReference type="CDD" id="cd00160">
    <property type="entry name" value="RhoGEF"/>
    <property type="match status" value="1"/>
</dbReference>
<dbReference type="Gene3D" id="2.30.42.10">
    <property type="match status" value="1"/>
</dbReference>
<keyword evidence="1" id="KW-0175">Coiled coil</keyword>
<dbReference type="EMBL" id="CAXAMM010006608">
    <property type="protein sequence ID" value="CAK9011629.1"/>
    <property type="molecule type" value="Genomic_DNA"/>
</dbReference>
<feature type="compositionally biased region" description="Polar residues" evidence="2">
    <location>
        <begin position="250"/>
        <end position="259"/>
    </location>
</feature>
<dbReference type="Pfam" id="PF00621">
    <property type="entry name" value="RhoGEF"/>
    <property type="match status" value="1"/>
</dbReference>
<feature type="compositionally biased region" description="Polar residues" evidence="2">
    <location>
        <begin position="848"/>
        <end position="863"/>
    </location>
</feature>
<feature type="region of interest" description="Disordered" evidence="2">
    <location>
        <begin position="396"/>
        <end position="420"/>
    </location>
</feature>
<feature type="domain" description="DH" evidence="3">
    <location>
        <begin position="473"/>
        <end position="713"/>
    </location>
</feature>
<keyword evidence="6" id="KW-1185">Reference proteome</keyword>
<dbReference type="InterPro" id="IPR035899">
    <property type="entry name" value="DBL_dom_sf"/>
</dbReference>